<sequence length="68" mass="7666">MGKAGSMLVLKTEMFPCGAMSLSQTFSLSQNFLRAKNGKCGSRLSRIFYIERTIVQNYARNYFQMAAT</sequence>
<dbReference type="Proteomes" id="UP000321891">
    <property type="component" value="Unassembled WGS sequence"/>
</dbReference>
<comment type="caution">
    <text evidence="1">The sequence shown here is derived from an EMBL/GenBank/DDBJ whole genome shotgun (WGS) entry which is preliminary data.</text>
</comment>
<reference evidence="2 4" key="2">
    <citation type="submission" date="2019-07" db="EMBL/GenBank/DDBJ databases">
        <title>Whole genome shotgun sequence of Acetobacter cibinongensis NBRC 16605.</title>
        <authorList>
            <person name="Hosoyama A."/>
            <person name="Uohara A."/>
            <person name="Ohji S."/>
            <person name="Ichikawa N."/>
        </authorList>
    </citation>
    <scope>NUCLEOTIDE SEQUENCE [LARGE SCALE GENOMIC DNA]</scope>
    <source>
        <strain evidence="2 4">NBRC 16605</strain>
    </source>
</reference>
<dbReference type="AlphaFoldDB" id="A0A0D6N6Z0"/>
<evidence type="ECO:0000313" key="4">
    <source>
        <dbReference type="Proteomes" id="UP000321891"/>
    </source>
</evidence>
<accession>A0A0D6N6Z0</accession>
<evidence type="ECO:0000313" key="3">
    <source>
        <dbReference type="Proteomes" id="UP000032671"/>
    </source>
</evidence>
<protein>
    <submittedName>
        <fullName evidence="1">Uncharacterized protein</fullName>
    </submittedName>
</protein>
<dbReference type="Proteomes" id="UP000032671">
    <property type="component" value="Unassembled WGS sequence"/>
</dbReference>
<gene>
    <name evidence="1" type="ORF">Abci_018_131</name>
    <name evidence="2" type="ORF">ACI01nite_04470</name>
</gene>
<evidence type="ECO:0000313" key="1">
    <source>
        <dbReference type="EMBL" id="GAN61261.1"/>
    </source>
</evidence>
<dbReference type="STRING" id="1231339.Abci_018_131"/>
<evidence type="ECO:0000313" key="2">
    <source>
        <dbReference type="EMBL" id="GEL57845.1"/>
    </source>
</evidence>
<name>A0A0D6N6Z0_9PROT</name>
<proteinExistence type="predicted"/>
<keyword evidence="4" id="KW-1185">Reference proteome</keyword>
<dbReference type="EMBL" id="BJVU01000001">
    <property type="protein sequence ID" value="GEL57845.1"/>
    <property type="molecule type" value="Genomic_DNA"/>
</dbReference>
<dbReference type="EMBL" id="BAMV01000018">
    <property type="protein sequence ID" value="GAN61261.1"/>
    <property type="molecule type" value="Genomic_DNA"/>
</dbReference>
<organism evidence="1 3">
    <name type="scientific">Acetobacter cibinongensis</name>
    <dbReference type="NCBI Taxonomy" id="146475"/>
    <lineage>
        <taxon>Bacteria</taxon>
        <taxon>Pseudomonadati</taxon>
        <taxon>Pseudomonadota</taxon>
        <taxon>Alphaproteobacteria</taxon>
        <taxon>Acetobacterales</taxon>
        <taxon>Acetobacteraceae</taxon>
        <taxon>Acetobacter</taxon>
    </lineage>
</organism>
<accession>A0A6N3SKK1</accession>
<reference evidence="1 3" key="1">
    <citation type="submission" date="2012-11" db="EMBL/GenBank/DDBJ databases">
        <title>Whole genome sequence of Acetobacter cibinongensis 4H-1.</title>
        <authorList>
            <person name="Azuma Y."/>
            <person name="Higashiura N."/>
            <person name="Hirakawa H."/>
            <person name="Matsushita K."/>
        </authorList>
    </citation>
    <scope>NUCLEOTIDE SEQUENCE [LARGE SCALE GENOMIC DNA]</scope>
    <source>
        <strain evidence="1 3">4H-1</strain>
    </source>
</reference>